<organism evidence="1 2">
    <name type="scientific">Psychracetigena formicireducens</name>
    <dbReference type="NCBI Taxonomy" id="2986056"/>
    <lineage>
        <taxon>Bacteria</taxon>
        <taxon>Bacillati</taxon>
        <taxon>Candidatus Lithacetigenota</taxon>
        <taxon>Candidatus Psychracetigena</taxon>
    </lineage>
</organism>
<gene>
    <name evidence="1" type="ORF">DDT42_02132</name>
</gene>
<comment type="caution">
    <text evidence="1">The sequence shown here is derived from an EMBL/GenBank/DDBJ whole genome shotgun (WGS) entry which is preliminary data.</text>
</comment>
<dbReference type="Proteomes" id="UP000811545">
    <property type="component" value="Unassembled WGS sequence"/>
</dbReference>
<evidence type="ECO:0000313" key="1">
    <source>
        <dbReference type="EMBL" id="MBT9146250.1"/>
    </source>
</evidence>
<name>A0A9E2F7C5_PSYF1</name>
<evidence type="ECO:0000313" key="2">
    <source>
        <dbReference type="Proteomes" id="UP000811545"/>
    </source>
</evidence>
<dbReference type="AlphaFoldDB" id="A0A9E2F7C5"/>
<dbReference type="CDD" id="cd04485">
    <property type="entry name" value="DnaE_OBF"/>
    <property type="match status" value="1"/>
</dbReference>
<sequence length="110" mass="12561">MLVTYKPIKTRKGDVMVFGTFLDSHYQYFDTTHFPDCWQQYPITGKGFYLLEGKIVQEFGSPSIEVTRLAPLPMKTNPIWEIGKKKIPGSHSGLNGENTQLLLNVNQVDR</sequence>
<protein>
    <submittedName>
        <fullName evidence="1">Uncharacterized protein</fullName>
    </submittedName>
</protein>
<reference evidence="1 2" key="1">
    <citation type="journal article" date="2021" name="bioRxiv">
        <title>Unique metabolic strategies in Hadean analogues reveal hints for primordial physiology.</title>
        <authorList>
            <person name="Nobu M.K."/>
            <person name="Nakai R."/>
            <person name="Tamazawa S."/>
            <person name="Mori H."/>
            <person name="Toyoda A."/>
            <person name="Ijiri A."/>
            <person name="Suzuki S."/>
            <person name="Kurokawa K."/>
            <person name="Kamagata Y."/>
            <person name="Tamaki H."/>
        </authorList>
    </citation>
    <scope>NUCLEOTIDE SEQUENCE [LARGE SCALE GENOMIC DNA]</scope>
    <source>
        <strain evidence="1">BS525</strain>
    </source>
</reference>
<dbReference type="EMBL" id="QLTW01000410">
    <property type="protein sequence ID" value="MBT9146250.1"/>
    <property type="molecule type" value="Genomic_DNA"/>
</dbReference>
<accession>A0A9E2F7C5</accession>
<proteinExistence type="predicted"/>